<dbReference type="GeneID" id="98144301"/>
<evidence type="ECO:0008006" key="3">
    <source>
        <dbReference type="Google" id="ProtNLM"/>
    </source>
</evidence>
<dbReference type="Proteomes" id="UP001610432">
    <property type="component" value="Unassembled WGS sequence"/>
</dbReference>
<accession>A0ABR4LR88</accession>
<dbReference type="SUPFAM" id="SSF53474">
    <property type="entry name" value="alpha/beta-Hydrolases"/>
    <property type="match status" value="1"/>
</dbReference>
<dbReference type="RefSeq" id="XP_070885648.1">
    <property type="nucleotide sequence ID" value="XM_071029229.1"/>
</dbReference>
<protein>
    <recommendedName>
        <fullName evidence="3">Phospholipase/carboxylesterase/thioesterase domain-containing protein</fullName>
    </recommendedName>
</protein>
<name>A0ABR4LR88_9EURO</name>
<organism evidence="1 2">
    <name type="scientific">Aspergillus lucknowensis</name>
    <dbReference type="NCBI Taxonomy" id="176173"/>
    <lineage>
        <taxon>Eukaryota</taxon>
        <taxon>Fungi</taxon>
        <taxon>Dikarya</taxon>
        <taxon>Ascomycota</taxon>
        <taxon>Pezizomycotina</taxon>
        <taxon>Eurotiomycetes</taxon>
        <taxon>Eurotiomycetidae</taxon>
        <taxon>Eurotiales</taxon>
        <taxon>Aspergillaceae</taxon>
        <taxon>Aspergillus</taxon>
        <taxon>Aspergillus subgen. Nidulantes</taxon>
    </lineage>
</organism>
<dbReference type="Gene3D" id="3.40.50.1820">
    <property type="entry name" value="alpha/beta hydrolase"/>
    <property type="match status" value="1"/>
</dbReference>
<keyword evidence="2" id="KW-1185">Reference proteome</keyword>
<gene>
    <name evidence="1" type="ORF">BJX67DRAFT_354535</name>
</gene>
<dbReference type="PANTHER" id="PTHR10655">
    <property type="entry name" value="LYSOPHOSPHOLIPASE-RELATED"/>
    <property type="match status" value="1"/>
</dbReference>
<comment type="caution">
    <text evidence="1">The sequence shown here is derived from an EMBL/GenBank/DDBJ whole genome shotgun (WGS) entry which is preliminary data.</text>
</comment>
<dbReference type="InterPro" id="IPR050565">
    <property type="entry name" value="LYPA1-2/EST-like"/>
</dbReference>
<dbReference type="PANTHER" id="PTHR10655:SF17">
    <property type="entry name" value="LYSOPHOSPHOLIPASE-LIKE PROTEIN 1"/>
    <property type="match status" value="1"/>
</dbReference>
<proteinExistence type="predicted"/>
<evidence type="ECO:0000313" key="2">
    <source>
        <dbReference type="Proteomes" id="UP001610432"/>
    </source>
</evidence>
<reference evidence="1 2" key="1">
    <citation type="submission" date="2024-07" db="EMBL/GenBank/DDBJ databases">
        <title>Section-level genome sequencing and comparative genomics of Aspergillus sections Usti and Cavernicolus.</title>
        <authorList>
            <consortium name="Lawrence Berkeley National Laboratory"/>
            <person name="Nybo J.L."/>
            <person name="Vesth T.C."/>
            <person name="Theobald S."/>
            <person name="Frisvad J.C."/>
            <person name="Larsen T.O."/>
            <person name="Kjaerboelling I."/>
            <person name="Rothschild-Mancinelli K."/>
            <person name="Lyhne E.K."/>
            <person name="Kogle M.E."/>
            <person name="Barry K."/>
            <person name="Clum A."/>
            <person name="Na H."/>
            <person name="Ledsgaard L."/>
            <person name="Lin J."/>
            <person name="Lipzen A."/>
            <person name="Kuo A."/>
            <person name="Riley R."/>
            <person name="Mondo S."/>
            <person name="Labutti K."/>
            <person name="Haridas S."/>
            <person name="Pangalinan J."/>
            <person name="Salamov A.A."/>
            <person name="Simmons B.A."/>
            <person name="Magnuson J.K."/>
            <person name="Chen J."/>
            <person name="Drula E."/>
            <person name="Henrissat B."/>
            <person name="Wiebenga A."/>
            <person name="Lubbers R.J."/>
            <person name="Gomes A.C."/>
            <person name="Macurrencykelacurrency M.R."/>
            <person name="Stajich J."/>
            <person name="Grigoriev I.V."/>
            <person name="Mortensen U.H."/>
            <person name="De Vries R.P."/>
            <person name="Baker S.E."/>
            <person name="Andersen M.R."/>
        </authorList>
    </citation>
    <scope>NUCLEOTIDE SEQUENCE [LARGE SCALE GENOMIC DNA]</scope>
    <source>
        <strain evidence="1 2">CBS 449.75</strain>
    </source>
</reference>
<dbReference type="InterPro" id="IPR029058">
    <property type="entry name" value="AB_hydrolase_fold"/>
</dbReference>
<dbReference type="EMBL" id="JBFXLQ010000023">
    <property type="protein sequence ID" value="KAL2866669.1"/>
    <property type="molecule type" value="Genomic_DNA"/>
</dbReference>
<sequence length="124" mass="13563">MTLSFVIQTRGGTPPTIQALNYVRDILDLPPLQGARNSDGESGDVPYLKTPVFLGHGAADPKVSVNLGRQMASILAEGFGMDITWKAYEGFGHWYKVPDEIEDVLLFLKEKVWVAVVNEVLSSG</sequence>
<evidence type="ECO:0000313" key="1">
    <source>
        <dbReference type="EMBL" id="KAL2866669.1"/>
    </source>
</evidence>